<comment type="caution">
    <text evidence="6">The sequence shown here is derived from an EMBL/GenBank/DDBJ whole genome shotgun (WGS) entry which is preliminary data.</text>
</comment>
<evidence type="ECO:0000256" key="2">
    <source>
        <dbReference type="ARBA" id="ARBA00022723"/>
    </source>
</evidence>
<dbReference type="Gene3D" id="3.20.20.70">
    <property type="entry name" value="Aldolase class I"/>
    <property type="match status" value="1"/>
</dbReference>
<evidence type="ECO:0000313" key="6">
    <source>
        <dbReference type="EMBL" id="MXP74695.1"/>
    </source>
</evidence>
<dbReference type="SFLD" id="SFLDS00029">
    <property type="entry name" value="Radical_SAM"/>
    <property type="match status" value="1"/>
</dbReference>
<evidence type="ECO:0000256" key="1">
    <source>
        <dbReference type="ARBA" id="ARBA00022691"/>
    </source>
</evidence>
<gene>
    <name evidence="6" type="ORF">GN277_04675</name>
</gene>
<evidence type="ECO:0000256" key="3">
    <source>
        <dbReference type="ARBA" id="ARBA00023004"/>
    </source>
</evidence>
<dbReference type="PANTHER" id="PTHR11228:SF7">
    <property type="entry name" value="PQQA PEPTIDE CYCLASE"/>
    <property type="match status" value="1"/>
</dbReference>
<feature type="domain" description="Radical SAM core" evidence="5">
    <location>
        <begin position="117"/>
        <end position="341"/>
    </location>
</feature>
<dbReference type="InterPro" id="IPR006638">
    <property type="entry name" value="Elp3/MiaA/NifB-like_rSAM"/>
</dbReference>
<dbReference type="EMBL" id="WUQX01000001">
    <property type="protein sequence ID" value="MXP74695.1"/>
    <property type="molecule type" value="Genomic_DNA"/>
</dbReference>
<keyword evidence="7" id="KW-1185">Reference proteome</keyword>
<dbReference type="RefSeq" id="WP_159750044.1">
    <property type="nucleotide sequence ID" value="NZ_WUQX01000001.1"/>
</dbReference>
<dbReference type="AlphaFoldDB" id="A0A7X3SHS2"/>
<organism evidence="6 7">
    <name type="scientific">Sporofaciens musculi</name>
    <dbReference type="NCBI Taxonomy" id="2681861"/>
    <lineage>
        <taxon>Bacteria</taxon>
        <taxon>Bacillati</taxon>
        <taxon>Bacillota</taxon>
        <taxon>Clostridia</taxon>
        <taxon>Lachnospirales</taxon>
        <taxon>Lachnospiraceae</taxon>
        <taxon>Sporofaciens</taxon>
    </lineage>
</organism>
<keyword evidence="1" id="KW-0949">S-adenosyl-L-methionine</keyword>
<dbReference type="SUPFAM" id="SSF102114">
    <property type="entry name" value="Radical SAM enzymes"/>
    <property type="match status" value="1"/>
</dbReference>
<accession>A0A7X3SHS2</accession>
<dbReference type="GO" id="GO:0046872">
    <property type="term" value="F:metal ion binding"/>
    <property type="evidence" value="ECO:0007669"/>
    <property type="project" value="UniProtKB-KW"/>
</dbReference>
<dbReference type="InterPro" id="IPR007197">
    <property type="entry name" value="rSAM"/>
</dbReference>
<evidence type="ECO:0000313" key="7">
    <source>
        <dbReference type="Proteomes" id="UP000460412"/>
    </source>
</evidence>
<evidence type="ECO:0000256" key="4">
    <source>
        <dbReference type="ARBA" id="ARBA00023014"/>
    </source>
</evidence>
<proteinExistence type="predicted"/>
<dbReference type="PROSITE" id="PS51918">
    <property type="entry name" value="RADICAL_SAM"/>
    <property type="match status" value="1"/>
</dbReference>
<name>A0A7X3SHS2_9FIRM</name>
<protein>
    <submittedName>
        <fullName evidence="6">Radical SAM protein</fullName>
    </submittedName>
</protein>
<keyword evidence="4" id="KW-0411">Iron-sulfur</keyword>
<keyword evidence="2" id="KW-0479">Metal-binding</keyword>
<evidence type="ECO:0000259" key="5">
    <source>
        <dbReference type="PROSITE" id="PS51918"/>
    </source>
</evidence>
<dbReference type="CDD" id="cd01335">
    <property type="entry name" value="Radical_SAM"/>
    <property type="match status" value="1"/>
</dbReference>
<dbReference type="GO" id="GO:0051536">
    <property type="term" value="F:iron-sulfur cluster binding"/>
    <property type="evidence" value="ECO:0007669"/>
    <property type="project" value="UniProtKB-KW"/>
</dbReference>
<dbReference type="Proteomes" id="UP000460412">
    <property type="component" value="Unassembled WGS sequence"/>
</dbReference>
<dbReference type="Pfam" id="PF04055">
    <property type="entry name" value="Radical_SAM"/>
    <property type="match status" value="1"/>
</dbReference>
<dbReference type="InterPro" id="IPR013785">
    <property type="entry name" value="Aldolase_TIM"/>
</dbReference>
<dbReference type="SMART" id="SM00729">
    <property type="entry name" value="Elp3"/>
    <property type="match status" value="1"/>
</dbReference>
<keyword evidence="3" id="KW-0408">Iron</keyword>
<reference evidence="6 7" key="1">
    <citation type="submission" date="2019-12" db="EMBL/GenBank/DDBJ databases">
        <title>Sporaefaciens musculi gen. nov., sp. nov., a novel bacterium isolated from the caecum of an obese mouse.</title>
        <authorList>
            <person name="Rasmussen T.S."/>
            <person name="Streidl T."/>
            <person name="Hitch T.C.A."/>
            <person name="Wortmann E."/>
            <person name="Deptula P."/>
            <person name="Hansen M."/>
            <person name="Nielsen D.S."/>
            <person name="Clavel T."/>
            <person name="Vogensen F.K."/>
        </authorList>
    </citation>
    <scope>NUCLEOTIDE SEQUENCE [LARGE SCALE GENOMIC DNA]</scope>
    <source>
        <strain evidence="6 7">WCA-9-b2</strain>
    </source>
</reference>
<dbReference type="GO" id="GO:0003824">
    <property type="term" value="F:catalytic activity"/>
    <property type="evidence" value="ECO:0007669"/>
    <property type="project" value="InterPro"/>
</dbReference>
<dbReference type="SFLD" id="SFLDG01067">
    <property type="entry name" value="SPASM/twitch_domain_containing"/>
    <property type="match status" value="1"/>
</dbReference>
<dbReference type="InterPro" id="IPR050377">
    <property type="entry name" value="Radical_SAM_PqqE_MftC-like"/>
</dbReference>
<dbReference type="InterPro" id="IPR058240">
    <property type="entry name" value="rSAM_sf"/>
</dbReference>
<sequence>MWLTLAEHNLADVYKCLTEREGVSARRIRFFGEREYRLGCFNLQNYIYISSDNVKTCAHYPYTNHFMFEPGQILSEKDVINKLDQLEDWRRETIKKLQNGEKTSCHGCSALHWGFFTKEPHVEILGVGPNFKGGTKCNCDCFYCNQNTIIRTKSNQELSNYDIHRISAEYYDTLDTTILADGEPTILPKIDEICDLTMERNWSIQLNTNAILYKEKLADAIASNSKSFMAVALDSGSRETYKKIKRVDTYDRVIENLHKYKEKGCNIFLKYILIPEYNDNLEEIIKFLDVCSELKVQHVTLSQNLSGFVDGVKHKADPDMPESMFCLFTYMVARLQEMGICWDFQIEFVSKHDIDRIEKLRK</sequence>
<dbReference type="PANTHER" id="PTHR11228">
    <property type="entry name" value="RADICAL SAM DOMAIN PROTEIN"/>
    <property type="match status" value="1"/>
</dbReference>